<evidence type="ECO:0000313" key="3">
    <source>
        <dbReference type="Proteomes" id="UP000606974"/>
    </source>
</evidence>
<protein>
    <submittedName>
        <fullName evidence="2">Uncharacterized protein</fullName>
    </submittedName>
</protein>
<reference evidence="2" key="1">
    <citation type="submission" date="2020-02" db="EMBL/GenBank/DDBJ databases">
        <authorList>
            <person name="Palmer J.M."/>
        </authorList>
    </citation>
    <scope>NUCLEOTIDE SEQUENCE</scope>
    <source>
        <strain evidence="2">EPUS1.4</strain>
        <tissue evidence="2">Thallus</tissue>
    </source>
</reference>
<proteinExistence type="predicted"/>
<name>A0A8H7AYM6_9EURO</name>
<dbReference type="EMBL" id="JAACFV010000005">
    <property type="protein sequence ID" value="KAF7513530.1"/>
    <property type="molecule type" value="Genomic_DNA"/>
</dbReference>
<comment type="caution">
    <text evidence="2">The sequence shown here is derived from an EMBL/GenBank/DDBJ whole genome shotgun (WGS) entry which is preliminary data.</text>
</comment>
<evidence type="ECO:0000313" key="2">
    <source>
        <dbReference type="EMBL" id="KAF7513530.1"/>
    </source>
</evidence>
<accession>A0A8H7AYM6</accession>
<sequence length="62" mass="7088">MGINILSLERSATDRGRAGKPRHGTGCVREGVKERKRRRWDGQFAPNTLFGLETVMKRVYEV</sequence>
<dbReference type="Proteomes" id="UP000606974">
    <property type="component" value="Unassembled WGS sequence"/>
</dbReference>
<evidence type="ECO:0000256" key="1">
    <source>
        <dbReference type="SAM" id="MobiDB-lite"/>
    </source>
</evidence>
<feature type="region of interest" description="Disordered" evidence="1">
    <location>
        <begin position="1"/>
        <end position="31"/>
    </location>
</feature>
<organism evidence="2 3">
    <name type="scientific">Endocarpon pusillum</name>
    <dbReference type="NCBI Taxonomy" id="364733"/>
    <lineage>
        <taxon>Eukaryota</taxon>
        <taxon>Fungi</taxon>
        <taxon>Dikarya</taxon>
        <taxon>Ascomycota</taxon>
        <taxon>Pezizomycotina</taxon>
        <taxon>Eurotiomycetes</taxon>
        <taxon>Chaetothyriomycetidae</taxon>
        <taxon>Verrucariales</taxon>
        <taxon>Verrucariaceae</taxon>
        <taxon>Endocarpon</taxon>
    </lineage>
</organism>
<gene>
    <name evidence="2" type="ORF">GJ744_008824</name>
</gene>
<dbReference type="AlphaFoldDB" id="A0A8H7AYM6"/>
<keyword evidence="3" id="KW-1185">Reference proteome</keyword>